<protein>
    <submittedName>
        <fullName evidence="1">Uncharacterized protein</fullName>
    </submittedName>
</protein>
<evidence type="ECO:0000313" key="1">
    <source>
        <dbReference type="EMBL" id="GBM91118.1"/>
    </source>
</evidence>
<name>A0A4Y2JNQ4_ARAVE</name>
<dbReference type="EMBL" id="BGPR01003674">
    <property type="protein sequence ID" value="GBM91118.1"/>
    <property type="molecule type" value="Genomic_DNA"/>
</dbReference>
<reference evidence="1 2" key="1">
    <citation type="journal article" date="2019" name="Sci. Rep.">
        <title>Orb-weaving spider Araneus ventricosus genome elucidates the spidroin gene catalogue.</title>
        <authorList>
            <person name="Kono N."/>
            <person name="Nakamura H."/>
            <person name="Ohtoshi R."/>
            <person name="Moran D.A.P."/>
            <person name="Shinohara A."/>
            <person name="Yoshida Y."/>
            <person name="Fujiwara M."/>
            <person name="Mori M."/>
            <person name="Tomita M."/>
            <person name="Arakawa K."/>
        </authorList>
    </citation>
    <scope>NUCLEOTIDE SEQUENCE [LARGE SCALE GENOMIC DNA]</scope>
</reference>
<dbReference type="AlphaFoldDB" id="A0A4Y2JNQ4"/>
<dbReference type="OrthoDB" id="6022258at2759"/>
<organism evidence="1 2">
    <name type="scientific">Araneus ventricosus</name>
    <name type="common">Orbweaver spider</name>
    <name type="synonym">Epeira ventricosa</name>
    <dbReference type="NCBI Taxonomy" id="182803"/>
    <lineage>
        <taxon>Eukaryota</taxon>
        <taxon>Metazoa</taxon>
        <taxon>Ecdysozoa</taxon>
        <taxon>Arthropoda</taxon>
        <taxon>Chelicerata</taxon>
        <taxon>Arachnida</taxon>
        <taxon>Araneae</taxon>
        <taxon>Araneomorphae</taxon>
        <taxon>Entelegynae</taxon>
        <taxon>Araneoidea</taxon>
        <taxon>Araneidae</taxon>
        <taxon>Araneus</taxon>
    </lineage>
</organism>
<accession>A0A4Y2JNQ4</accession>
<proteinExistence type="predicted"/>
<gene>
    <name evidence="1" type="ORF">AVEN_226599_1</name>
</gene>
<keyword evidence="2" id="KW-1185">Reference proteome</keyword>
<evidence type="ECO:0000313" key="2">
    <source>
        <dbReference type="Proteomes" id="UP000499080"/>
    </source>
</evidence>
<dbReference type="Proteomes" id="UP000499080">
    <property type="component" value="Unassembled WGS sequence"/>
</dbReference>
<comment type="caution">
    <text evidence="1">The sequence shown here is derived from an EMBL/GenBank/DDBJ whole genome shotgun (WGS) entry which is preliminary data.</text>
</comment>
<sequence>MKLQSDLVTLHTDQEIEGPIVFEGNVFVDKDLSLEGLVNGINLTRLAEEAVYLDTNDTIEGSYVFRTAKVDADVAVEGLVNGIDLPSFDRNVDSFWLDASQSLEIMDKHSDDSCELTTYLQDVLSKSYYILDGFILHQEFGYPASFLQITSSKEIVLVYFNDLSTSATAVQHLWNSTASGFLANGERITDIRKSVIHQVGNLDVAINIGIQDKDSFVSVGGEALGIPGGFKEADILIKGPEEAIVAILFPSKGVCDFYRLVANNALPSPVLENYGTLNVGKESTSIAVFMIRNETYLAVSILSDSHYTKGFSKIYKKVDEDWQRLQNIAASTSHHVKHLFYHGYHYLIFSNNAPVHETREPKSIQIYRNSGYNEQWFTLFQKIPFDDTKGLETFKFGDLSELYLVAWNETTMQVFRLEGESGLRTSFTLHGKCIKDVKVLQMDMDVYLAVGQQNLNGEVVSSVLYKGITKGTNYSPYILEHC</sequence>